<organism evidence="1 2">
    <name type="scientific">Salinibacillus aidingensis</name>
    <dbReference type="NCBI Taxonomy" id="237684"/>
    <lineage>
        <taxon>Bacteria</taxon>
        <taxon>Bacillati</taxon>
        <taxon>Bacillota</taxon>
        <taxon>Bacilli</taxon>
        <taxon>Bacillales</taxon>
        <taxon>Bacillaceae</taxon>
        <taxon>Salinibacillus</taxon>
    </lineage>
</organism>
<proteinExistence type="predicted"/>
<sequence>MEEEKRRRPLRSGGIRRRHGVACFFATEWVWLMSTQTWEPQLDIEKRRRPFRPDGISRISGVAVFWPWRVFCL</sequence>
<name>A0ABP3KL45_9BACI</name>
<accession>A0ABP3KL45</accession>
<evidence type="ECO:0000313" key="1">
    <source>
        <dbReference type="EMBL" id="GAA0482033.1"/>
    </source>
</evidence>
<dbReference type="Proteomes" id="UP001500880">
    <property type="component" value="Unassembled WGS sequence"/>
</dbReference>
<keyword evidence="2" id="KW-1185">Reference proteome</keyword>
<comment type="caution">
    <text evidence="1">The sequence shown here is derived from an EMBL/GenBank/DDBJ whole genome shotgun (WGS) entry which is preliminary data.</text>
</comment>
<dbReference type="EMBL" id="BAAADO010000001">
    <property type="protein sequence ID" value="GAA0482033.1"/>
    <property type="molecule type" value="Genomic_DNA"/>
</dbReference>
<protein>
    <submittedName>
        <fullName evidence="1">Uncharacterized protein</fullName>
    </submittedName>
</protein>
<gene>
    <name evidence="1" type="ORF">GCM10008986_03550</name>
</gene>
<reference evidence="2" key="1">
    <citation type="journal article" date="2019" name="Int. J. Syst. Evol. Microbiol.">
        <title>The Global Catalogue of Microorganisms (GCM) 10K type strain sequencing project: providing services to taxonomists for standard genome sequencing and annotation.</title>
        <authorList>
            <consortium name="The Broad Institute Genomics Platform"/>
            <consortium name="The Broad Institute Genome Sequencing Center for Infectious Disease"/>
            <person name="Wu L."/>
            <person name="Ma J."/>
        </authorList>
    </citation>
    <scope>NUCLEOTIDE SEQUENCE [LARGE SCALE GENOMIC DNA]</scope>
    <source>
        <strain evidence="2">JCM 12389</strain>
    </source>
</reference>
<evidence type="ECO:0000313" key="2">
    <source>
        <dbReference type="Proteomes" id="UP001500880"/>
    </source>
</evidence>